<reference evidence="5" key="1">
    <citation type="submission" date="2013-09" db="EMBL/GenBank/DDBJ databases">
        <authorList>
            <person name="Zeng Z."/>
            <person name="Chen C."/>
        </authorList>
    </citation>
    <scope>NUCLEOTIDE SEQUENCE [LARGE SCALE GENOMIC DNA]</scope>
    <source>
        <strain evidence="5">DK69</strain>
    </source>
</reference>
<dbReference type="Gene3D" id="2.60.40.4070">
    <property type="match status" value="1"/>
</dbReference>
<proteinExistence type="predicted"/>
<organism evidence="4 5">
    <name type="scientific">Flavobacterium enshiense DK69</name>
    <dbReference type="NCBI Taxonomy" id="1107311"/>
    <lineage>
        <taxon>Bacteria</taxon>
        <taxon>Pseudomonadati</taxon>
        <taxon>Bacteroidota</taxon>
        <taxon>Flavobacteriia</taxon>
        <taxon>Flavobacteriales</taxon>
        <taxon>Flavobacteriaceae</taxon>
        <taxon>Flavobacterium</taxon>
    </lineage>
</organism>
<dbReference type="Proteomes" id="UP000030149">
    <property type="component" value="Unassembled WGS sequence"/>
</dbReference>
<dbReference type="Gene3D" id="3.40.50.10390">
    <property type="entry name" value="Gingipain r, domain 1"/>
    <property type="match status" value="1"/>
</dbReference>
<evidence type="ECO:0000256" key="1">
    <source>
        <dbReference type="ARBA" id="ARBA00022729"/>
    </source>
</evidence>
<dbReference type="EMBL" id="JRLZ01000001">
    <property type="protein sequence ID" value="KGO97043.1"/>
    <property type="molecule type" value="Genomic_DNA"/>
</dbReference>
<evidence type="ECO:0000313" key="5">
    <source>
        <dbReference type="Proteomes" id="UP000030149"/>
    </source>
</evidence>
<reference evidence="4 5" key="2">
    <citation type="journal article" date="2015" name="Stand. Genomic Sci.">
        <title>High quality draft genomic sequence of Flavobacterium enshiense DK69(T) and comparison among Flavobacterium genomes.</title>
        <authorList>
            <person name="Zeng Z."/>
            <person name="Chen C."/>
            <person name="Du H."/>
            <person name="Wang G."/>
            <person name="Li M."/>
        </authorList>
    </citation>
    <scope>NUCLEOTIDE SEQUENCE [LARGE SCALE GENOMIC DNA]</scope>
    <source>
        <strain evidence="4 5">DK69</strain>
    </source>
</reference>
<dbReference type="InterPro" id="IPR001769">
    <property type="entry name" value="Gingipain"/>
</dbReference>
<feature type="signal peptide" evidence="2">
    <location>
        <begin position="1"/>
        <end position="18"/>
    </location>
</feature>
<protein>
    <submittedName>
        <fullName evidence="4">Peptidase C25</fullName>
    </submittedName>
</protein>
<dbReference type="NCBIfam" id="NF033707">
    <property type="entry name" value="T9SS_sortase"/>
    <property type="match status" value="1"/>
</dbReference>
<dbReference type="InterPro" id="IPR029030">
    <property type="entry name" value="Caspase-like_dom_sf"/>
</dbReference>
<dbReference type="GO" id="GO:0008234">
    <property type="term" value="F:cysteine-type peptidase activity"/>
    <property type="evidence" value="ECO:0007669"/>
    <property type="project" value="InterPro"/>
</dbReference>
<feature type="domain" description="Gingipain" evidence="3">
    <location>
        <begin position="539"/>
        <end position="925"/>
    </location>
</feature>
<dbReference type="InterPro" id="IPR029031">
    <property type="entry name" value="Gingipain_N_sf"/>
</dbReference>
<dbReference type="Gene3D" id="3.40.50.1460">
    <property type="match status" value="1"/>
</dbReference>
<comment type="caution">
    <text evidence="4">The sequence shown here is derived from an EMBL/GenBank/DDBJ whole genome shotgun (WGS) entry which is preliminary data.</text>
</comment>
<gene>
    <name evidence="4" type="ORF">Q767_00090</name>
</gene>
<dbReference type="PATRIC" id="fig|1107311.3.peg.2470"/>
<name>V6SAK5_9FLAO</name>
<dbReference type="CDD" id="cd02258">
    <property type="entry name" value="Peptidase_C25_N"/>
    <property type="match status" value="1"/>
</dbReference>
<keyword evidence="1 2" id="KW-0732">Signal</keyword>
<evidence type="ECO:0000313" key="4">
    <source>
        <dbReference type="EMBL" id="KGO97043.1"/>
    </source>
</evidence>
<dbReference type="GO" id="GO:0006508">
    <property type="term" value="P:proteolysis"/>
    <property type="evidence" value="ECO:0007669"/>
    <property type="project" value="InterPro"/>
</dbReference>
<dbReference type="Pfam" id="PF01364">
    <property type="entry name" value="Peptidase_C25"/>
    <property type="match status" value="1"/>
</dbReference>
<sequence>MKKVLLLILIFVSFVGFSQQKEDVIVEWKSPTQYYIDTIPFLIPQFNKENLEFNPVKKVLTFRKRVPVQFAVDEKSLSVSNVVYETISKEDLKDLSFSKLPTKLNAAIDYVVARDEKSVLFSFAPIIKEGNVVKKVKSLSFSFSPDANSGKSEVQRNPIVNSVLASGNWYRFYIEKSGIYKLSKSFLQQMGFDVNVDPRRIKIFGNGGRMVPLLNSVPYPMDLAENAIQVIGESDGSFDTDDYVLFYAEGVDVWNNESDTSVNLYDSKTYYYVTSQGGNGKRMPLNVQPVGSSDMVFTDFDDYQYHEVDKTNVARLGRKWVGESFNIENEQSFSFSFPNIVASVPVKIRVNAVSASFGESAFKVSANNTNLTTMDFPVLNPTDHIGAYELVYEGVFSSSSSNVSIQLKYDNGGVPSSNGYLDNISLVAKRKLQGYGKQFLFENDLAGTNIGVGEYQLSSASGISQVWDVTDINNATKIVNSNQSNFSFKSALGDVRKYVALDFDDIYTPPSQSGERVANQNLKGTIFNDAQGVAKDIDYLIVTPSWLKPQAEKLAQFHRNHSQLNVKVVDLGSIYQEFSSGKQDIGAIRNFIKYIYTSYPSFPADAGRIKYVNLFGDASFDYKNRIFGNTNVVPVYEALYHASVGSSTSLNFSNHSTFMSDDFYGLMDDDEGVMIIGDEPTIKGLDVAVGRMLVNSAEQADQMVNKVFEYHDKKSYGRWRNKYVIVSDDAENSTDATLQQTLDDLGDELYAQKPFVNVKKIHSDSYVQVTAAGGERYPSVNRDFVNEIESGGLVFNYFGHGGEDGLAQERIFEKTTAQNLKNQYRYPLFVTITCEFTRFDNPYRPTAGEYMYWNKAGGAISLVTTTREIGITEGEDINEILNSKLYAFGSNNYVTIAEALRQTKNLINKGDKNVVFYIGDPALKLAIPEPKIRLTKINDVPITQPTDTLEALSYVKISGEVVDESDNLQSDYNGDLMVQIFDKDVNRSTLGNDGLQGSNGQLAIMNFTTLGETIFRGNASVANGLFEFGFVVPRDIKIPVGTGRVSFYAKKNGALVDNTGYDLTVKVGGIDENAVADNLPPKVRLYMNDESFVSGGITNASPIFLAFLEDEHGINTASGIGHDIVAILDGNENKPYILNDYYETDPNDFTKGKVRYPFRNLAKGLHTLTLKVWDVYNNFSTAEIQFIVMGDENVELSNVLNYPNPFVNYTEFWFSHNRPFESLDVQVQIMTITGKVVKTINQSITTEGFLSRSIKWDGKDDFGDKIGKGVYVYRLTVKSLSSNKTAEKIEKLVIL</sequence>
<dbReference type="OrthoDB" id="9809780at2"/>
<keyword evidence="5" id="KW-1185">Reference proteome</keyword>
<dbReference type="STRING" id="1107311.Q767_00090"/>
<dbReference type="RefSeq" id="WP_023574470.1">
    <property type="nucleotide sequence ID" value="NZ_AVCS01000016.1"/>
</dbReference>
<dbReference type="eggNOG" id="COG1572">
    <property type="taxonomic scope" value="Bacteria"/>
</dbReference>
<feature type="chain" id="PRO_5004750707" evidence="2">
    <location>
        <begin position="19"/>
        <end position="1295"/>
    </location>
</feature>
<evidence type="ECO:0000256" key="2">
    <source>
        <dbReference type="SAM" id="SignalP"/>
    </source>
</evidence>
<evidence type="ECO:0000259" key="3">
    <source>
        <dbReference type="Pfam" id="PF01364"/>
    </source>
</evidence>
<dbReference type="SUPFAM" id="SSF52129">
    <property type="entry name" value="Caspase-like"/>
    <property type="match status" value="1"/>
</dbReference>
<accession>V6SAK5</accession>